<dbReference type="GO" id="GO:0016705">
    <property type="term" value="F:oxidoreductase activity, acting on paired donors, with incorporation or reduction of molecular oxygen"/>
    <property type="evidence" value="ECO:0007669"/>
    <property type="project" value="InterPro"/>
</dbReference>
<evidence type="ECO:0000313" key="4">
    <source>
        <dbReference type="EMBL" id="RKP44598.1"/>
    </source>
</evidence>
<dbReference type="RefSeq" id="WP_121281021.1">
    <property type="nucleotide sequence ID" value="NZ_RBZV01000012.1"/>
</dbReference>
<dbReference type="InterPro" id="IPR050766">
    <property type="entry name" value="Bact_Lucif_Oxidored"/>
</dbReference>
<proteinExistence type="predicted"/>
<evidence type="ECO:0000256" key="2">
    <source>
        <dbReference type="ARBA" id="ARBA00023033"/>
    </source>
</evidence>
<sequence>MQFGTFMTMQSPDAAPAHEIYSRAVDVAQMAEHIGLTKLWLAEHHFTNYAYTSRPLVLLSHIAAKTRRIRLGPAIVPIPLHHPLIVAEELATLDVLSRGRVEVGLGKGYQQYQYDRFGMTKGEDETRYIESIEILQRALHTPTFSYQGERFDIAPTRLYPQPIQRRAPFWLVVNSGRRESVAQATQAGMHLFTGVLEPISRLTNVRAAHPDLFAAADPGLLVGTQRPVYVAENEADARDALRAARWNGRATVRLRYDAAQVQDGIVHAEPFPGEPSDEQMLRDYVVIGTPDQCIRQLERIRDGLGCDYFSASFWFGDLSHERVLASMERFARDVMPAFSRGARDEASAQTAQTAMAC</sequence>
<dbReference type="Gene3D" id="3.20.20.30">
    <property type="entry name" value="Luciferase-like domain"/>
    <property type="match status" value="1"/>
</dbReference>
<dbReference type="SUPFAM" id="SSF51679">
    <property type="entry name" value="Bacterial luciferase-like"/>
    <property type="match status" value="1"/>
</dbReference>
<dbReference type="EMBL" id="RBZV01000012">
    <property type="protein sequence ID" value="RKP44598.1"/>
    <property type="molecule type" value="Genomic_DNA"/>
</dbReference>
<dbReference type="PANTHER" id="PTHR30137">
    <property type="entry name" value="LUCIFERASE-LIKE MONOOXYGENASE"/>
    <property type="match status" value="1"/>
</dbReference>
<dbReference type="InterPro" id="IPR011251">
    <property type="entry name" value="Luciferase-like_dom"/>
</dbReference>
<dbReference type="InterPro" id="IPR036661">
    <property type="entry name" value="Luciferase-like_sf"/>
</dbReference>
<evidence type="ECO:0000313" key="5">
    <source>
        <dbReference type="Proteomes" id="UP000280434"/>
    </source>
</evidence>
<keyword evidence="1" id="KW-0560">Oxidoreductase</keyword>
<gene>
    <name evidence="4" type="ORF">D7S89_22270</name>
</gene>
<protein>
    <submittedName>
        <fullName evidence="4">LLM class flavin-dependent oxidoreductase</fullName>
    </submittedName>
</protein>
<name>A0A494X1J5_9BURK</name>
<dbReference type="Pfam" id="PF00296">
    <property type="entry name" value="Bac_luciferase"/>
    <property type="match status" value="1"/>
</dbReference>
<dbReference type="OrthoDB" id="7055978at2"/>
<dbReference type="Proteomes" id="UP000280434">
    <property type="component" value="Unassembled WGS sequence"/>
</dbReference>
<dbReference type="GO" id="GO:0004497">
    <property type="term" value="F:monooxygenase activity"/>
    <property type="evidence" value="ECO:0007669"/>
    <property type="project" value="UniProtKB-KW"/>
</dbReference>
<evidence type="ECO:0000256" key="1">
    <source>
        <dbReference type="ARBA" id="ARBA00023002"/>
    </source>
</evidence>
<evidence type="ECO:0000259" key="3">
    <source>
        <dbReference type="Pfam" id="PF00296"/>
    </source>
</evidence>
<dbReference type="GO" id="GO:0005829">
    <property type="term" value="C:cytosol"/>
    <property type="evidence" value="ECO:0007669"/>
    <property type="project" value="TreeGrafter"/>
</dbReference>
<keyword evidence="5" id="KW-1185">Reference proteome</keyword>
<organism evidence="4 5">
    <name type="scientific">Trinickia fusca</name>
    <dbReference type="NCBI Taxonomy" id="2419777"/>
    <lineage>
        <taxon>Bacteria</taxon>
        <taxon>Pseudomonadati</taxon>
        <taxon>Pseudomonadota</taxon>
        <taxon>Betaproteobacteria</taxon>
        <taxon>Burkholderiales</taxon>
        <taxon>Burkholderiaceae</taxon>
        <taxon>Trinickia</taxon>
    </lineage>
</organism>
<dbReference type="AlphaFoldDB" id="A0A494X1J5"/>
<feature type="domain" description="Luciferase-like" evidence="3">
    <location>
        <begin position="1"/>
        <end position="302"/>
    </location>
</feature>
<accession>A0A494X1J5</accession>
<comment type="caution">
    <text evidence="4">The sequence shown here is derived from an EMBL/GenBank/DDBJ whole genome shotgun (WGS) entry which is preliminary data.</text>
</comment>
<keyword evidence="2" id="KW-0503">Monooxygenase</keyword>
<reference evidence="4 5" key="1">
    <citation type="submission" date="2018-10" db="EMBL/GenBank/DDBJ databases">
        <title>Paraburkholderia sp. 7MK8-2, isolated from soil.</title>
        <authorList>
            <person name="Gao Z.-H."/>
            <person name="Qiu L.-H."/>
        </authorList>
    </citation>
    <scope>NUCLEOTIDE SEQUENCE [LARGE SCALE GENOMIC DNA]</scope>
    <source>
        <strain evidence="4 5">7MK8-2</strain>
    </source>
</reference>
<dbReference type="PANTHER" id="PTHR30137:SF8">
    <property type="entry name" value="BLR5498 PROTEIN"/>
    <property type="match status" value="1"/>
</dbReference>